<protein>
    <submittedName>
        <fullName evidence="1 2">Uncharacterized protein</fullName>
    </submittedName>
</protein>
<keyword evidence="3" id="KW-1185">Reference proteome</keyword>
<dbReference type="EnsemblFungi" id="PTTG_26047-t43_1">
    <property type="protein sequence ID" value="PTTG_26047-t43_1-p1"/>
    <property type="gene ID" value="PTTG_26047"/>
</dbReference>
<dbReference type="EMBL" id="ADAS02000013">
    <property type="protein sequence ID" value="OAV97412.1"/>
    <property type="molecule type" value="Genomic_DNA"/>
</dbReference>
<evidence type="ECO:0000313" key="2">
    <source>
        <dbReference type="EnsemblFungi" id="PTTG_26047-t43_1-p1"/>
    </source>
</evidence>
<name>A0A180GYT1_PUCT1</name>
<sequence>MCTGSVADPNGTSVQTLQVQLQLDGTRPASRETVEEMIHIALGRRPNLSRLSPC</sequence>
<reference evidence="2 3" key="3">
    <citation type="journal article" date="2017" name="G3 (Bethesda)">
        <title>Comparative analysis highlights variable genome content of wheat rusts and divergence of the mating loci.</title>
        <authorList>
            <person name="Cuomo C.A."/>
            <person name="Bakkeren G."/>
            <person name="Khalil H.B."/>
            <person name="Panwar V."/>
            <person name="Joly D."/>
            <person name="Linning R."/>
            <person name="Sakthikumar S."/>
            <person name="Song X."/>
            <person name="Adiconis X."/>
            <person name="Fan L."/>
            <person name="Goldberg J.M."/>
            <person name="Levin J.Z."/>
            <person name="Young S."/>
            <person name="Zeng Q."/>
            <person name="Anikster Y."/>
            <person name="Bruce M."/>
            <person name="Wang M."/>
            <person name="Yin C."/>
            <person name="McCallum B."/>
            <person name="Szabo L.J."/>
            <person name="Hulbert S."/>
            <person name="Chen X."/>
            <person name="Fellers J.P."/>
        </authorList>
    </citation>
    <scope>NUCLEOTIDE SEQUENCE</scope>
    <source>
        <strain evidence="2">isolate 1-1 / race 1 (BBBD)</strain>
        <strain evidence="3">Isolate 1-1 / race 1 (BBBD)</strain>
    </source>
</reference>
<evidence type="ECO:0000313" key="3">
    <source>
        <dbReference type="Proteomes" id="UP000005240"/>
    </source>
</evidence>
<accession>A0A180GYT1</accession>
<evidence type="ECO:0000313" key="1">
    <source>
        <dbReference type="EMBL" id="OAV97412.1"/>
    </source>
</evidence>
<dbReference type="AlphaFoldDB" id="A0A180GYT1"/>
<reference evidence="1" key="1">
    <citation type="submission" date="2009-11" db="EMBL/GenBank/DDBJ databases">
        <authorList>
            <consortium name="The Broad Institute Genome Sequencing Platform"/>
            <person name="Ward D."/>
            <person name="Feldgarden M."/>
            <person name="Earl A."/>
            <person name="Young S.K."/>
            <person name="Zeng Q."/>
            <person name="Koehrsen M."/>
            <person name="Alvarado L."/>
            <person name="Berlin A."/>
            <person name="Bochicchio J."/>
            <person name="Borenstein D."/>
            <person name="Chapman S.B."/>
            <person name="Chen Z."/>
            <person name="Engels R."/>
            <person name="Freedman E."/>
            <person name="Gellesch M."/>
            <person name="Goldberg J."/>
            <person name="Griggs A."/>
            <person name="Gujja S."/>
            <person name="Heilman E."/>
            <person name="Heiman D."/>
            <person name="Hepburn T."/>
            <person name="Howarth C."/>
            <person name="Jen D."/>
            <person name="Larson L."/>
            <person name="Lewis B."/>
            <person name="Mehta T."/>
            <person name="Park D."/>
            <person name="Pearson M."/>
            <person name="Roberts A."/>
            <person name="Saif S."/>
            <person name="Shea T."/>
            <person name="Shenoy N."/>
            <person name="Sisk P."/>
            <person name="Stolte C."/>
            <person name="Sykes S."/>
            <person name="Thomson T."/>
            <person name="Walk T."/>
            <person name="White J."/>
            <person name="Yandava C."/>
            <person name="Izard J."/>
            <person name="Baranova O.V."/>
            <person name="Blanton J.M."/>
            <person name="Tanner A.C."/>
            <person name="Dewhirst F.E."/>
            <person name="Haas B."/>
            <person name="Nusbaum C."/>
            <person name="Birren B."/>
        </authorList>
    </citation>
    <scope>NUCLEOTIDE SEQUENCE [LARGE SCALE GENOMIC DNA]</scope>
    <source>
        <strain evidence="1">1-1 BBBD Race 1</strain>
    </source>
</reference>
<dbReference type="Proteomes" id="UP000005240">
    <property type="component" value="Unassembled WGS sequence"/>
</dbReference>
<proteinExistence type="predicted"/>
<gene>
    <name evidence="1" type="ORF">PTTG_26047</name>
</gene>
<organism evidence="1">
    <name type="scientific">Puccinia triticina (isolate 1-1 / race 1 (BBBD))</name>
    <name type="common">Brown leaf rust fungus</name>
    <dbReference type="NCBI Taxonomy" id="630390"/>
    <lineage>
        <taxon>Eukaryota</taxon>
        <taxon>Fungi</taxon>
        <taxon>Dikarya</taxon>
        <taxon>Basidiomycota</taxon>
        <taxon>Pucciniomycotina</taxon>
        <taxon>Pucciniomycetes</taxon>
        <taxon>Pucciniales</taxon>
        <taxon>Pucciniaceae</taxon>
        <taxon>Puccinia</taxon>
    </lineage>
</organism>
<reference evidence="1" key="2">
    <citation type="submission" date="2016-05" db="EMBL/GenBank/DDBJ databases">
        <title>Comparative analysis highlights variable genome content of wheat rusts and divergence of the mating loci.</title>
        <authorList>
            <person name="Cuomo C.A."/>
            <person name="Bakkeren G."/>
            <person name="Szabo L."/>
            <person name="Khalil H."/>
            <person name="Joly D."/>
            <person name="Goldberg J."/>
            <person name="Young S."/>
            <person name="Zeng Q."/>
            <person name="Fellers J."/>
        </authorList>
    </citation>
    <scope>NUCLEOTIDE SEQUENCE [LARGE SCALE GENOMIC DNA]</scope>
    <source>
        <strain evidence="1">1-1 BBBD Race 1</strain>
    </source>
</reference>
<dbReference type="VEuPathDB" id="FungiDB:PTTG_26047"/>
<reference evidence="2" key="4">
    <citation type="submission" date="2025-05" db="UniProtKB">
        <authorList>
            <consortium name="EnsemblFungi"/>
        </authorList>
    </citation>
    <scope>IDENTIFICATION</scope>
    <source>
        <strain evidence="2">isolate 1-1 / race 1 (BBBD)</strain>
    </source>
</reference>